<feature type="domain" description="HTH LytTR-type" evidence="1">
    <location>
        <begin position="1"/>
        <end position="106"/>
    </location>
</feature>
<dbReference type="PANTHER" id="PTHR37299:SF1">
    <property type="entry name" value="STAGE 0 SPORULATION PROTEIN A HOMOLOG"/>
    <property type="match status" value="1"/>
</dbReference>
<sequence length="126" mass="15011">MKKLYLTKSSQIALNEILYLKSDENYTTVHTTNQERLLVARTLRVMQERINDEFTFIRISNNHVVNIHFMNGWRKEDKKLLIILEDGQELIVSRRRISDFREAIRKTPKAILLKKKQSQVKNIKTL</sequence>
<proteinExistence type="predicted"/>
<dbReference type="GO" id="GO:0003677">
    <property type="term" value="F:DNA binding"/>
    <property type="evidence" value="ECO:0007669"/>
    <property type="project" value="UniProtKB-KW"/>
</dbReference>
<keyword evidence="3" id="KW-1185">Reference proteome</keyword>
<keyword evidence="2" id="KW-0238">DNA-binding</keyword>
<dbReference type="Gene3D" id="2.40.50.1020">
    <property type="entry name" value="LytTr DNA-binding domain"/>
    <property type="match status" value="1"/>
</dbReference>
<name>A0A841ENC2_9BACT</name>
<dbReference type="Proteomes" id="UP000524404">
    <property type="component" value="Unassembled WGS sequence"/>
</dbReference>
<organism evidence="2 3">
    <name type="scientific">Arcicella rosea</name>
    <dbReference type="NCBI Taxonomy" id="502909"/>
    <lineage>
        <taxon>Bacteria</taxon>
        <taxon>Pseudomonadati</taxon>
        <taxon>Bacteroidota</taxon>
        <taxon>Cytophagia</taxon>
        <taxon>Cytophagales</taxon>
        <taxon>Flectobacillaceae</taxon>
        <taxon>Arcicella</taxon>
    </lineage>
</organism>
<protein>
    <submittedName>
        <fullName evidence="2">DNA-binding LytR/AlgR family response regulator</fullName>
    </submittedName>
</protein>
<dbReference type="AlphaFoldDB" id="A0A841ENC2"/>
<comment type="caution">
    <text evidence="2">The sequence shown here is derived from an EMBL/GenBank/DDBJ whole genome shotgun (WGS) entry which is preliminary data.</text>
</comment>
<dbReference type="EMBL" id="JACHKT010000015">
    <property type="protein sequence ID" value="MBB6003714.1"/>
    <property type="molecule type" value="Genomic_DNA"/>
</dbReference>
<dbReference type="RefSeq" id="WP_184134312.1">
    <property type="nucleotide sequence ID" value="NZ_JACHKT010000015.1"/>
</dbReference>
<evidence type="ECO:0000259" key="1">
    <source>
        <dbReference type="PROSITE" id="PS50930"/>
    </source>
</evidence>
<dbReference type="GO" id="GO:0000156">
    <property type="term" value="F:phosphorelay response regulator activity"/>
    <property type="evidence" value="ECO:0007669"/>
    <property type="project" value="InterPro"/>
</dbReference>
<dbReference type="InterPro" id="IPR046947">
    <property type="entry name" value="LytR-like"/>
</dbReference>
<gene>
    <name evidence="2" type="ORF">HNP25_002372</name>
</gene>
<dbReference type="InterPro" id="IPR007492">
    <property type="entry name" value="LytTR_DNA-bd_dom"/>
</dbReference>
<dbReference type="PROSITE" id="PS50930">
    <property type="entry name" value="HTH_LYTTR"/>
    <property type="match status" value="1"/>
</dbReference>
<reference evidence="2 3" key="1">
    <citation type="submission" date="2020-08" db="EMBL/GenBank/DDBJ databases">
        <title>Functional genomics of gut bacteria from endangered species of beetles.</title>
        <authorList>
            <person name="Carlos-Shanley C."/>
        </authorList>
    </citation>
    <scope>NUCLEOTIDE SEQUENCE [LARGE SCALE GENOMIC DNA]</scope>
    <source>
        <strain evidence="2 3">S00070</strain>
    </source>
</reference>
<dbReference type="Pfam" id="PF04397">
    <property type="entry name" value="LytTR"/>
    <property type="match status" value="1"/>
</dbReference>
<accession>A0A841ENC2</accession>
<evidence type="ECO:0000313" key="2">
    <source>
        <dbReference type="EMBL" id="MBB6003714.1"/>
    </source>
</evidence>
<dbReference type="SMART" id="SM00850">
    <property type="entry name" value="LytTR"/>
    <property type="match status" value="1"/>
</dbReference>
<dbReference type="PANTHER" id="PTHR37299">
    <property type="entry name" value="TRANSCRIPTIONAL REGULATOR-RELATED"/>
    <property type="match status" value="1"/>
</dbReference>
<evidence type="ECO:0000313" key="3">
    <source>
        <dbReference type="Proteomes" id="UP000524404"/>
    </source>
</evidence>